<gene>
    <name evidence="2" type="ORF">BpHYR1_042926</name>
</gene>
<sequence>MKSPMLVCKVIKELSHLALSFGKRNESIAFLFSSISFFDGFFNLNVFYFIIFQFICRERAAGFSYDPLSL</sequence>
<feature type="transmembrane region" description="Helical" evidence="1">
    <location>
        <begin position="28"/>
        <end position="51"/>
    </location>
</feature>
<evidence type="ECO:0000313" key="2">
    <source>
        <dbReference type="EMBL" id="RNA09477.1"/>
    </source>
</evidence>
<evidence type="ECO:0000313" key="3">
    <source>
        <dbReference type="Proteomes" id="UP000276133"/>
    </source>
</evidence>
<dbReference type="Proteomes" id="UP000276133">
    <property type="component" value="Unassembled WGS sequence"/>
</dbReference>
<comment type="caution">
    <text evidence="2">The sequence shown here is derived from an EMBL/GenBank/DDBJ whole genome shotgun (WGS) entry which is preliminary data.</text>
</comment>
<accession>A0A3M7QDF6</accession>
<keyword evidence="1" id="KW-1133">Transmembrane helix</keyword>
<evidence type="ECO:0000256" key="1">
    <source>
        <dbReference type="SAM" id="Phobius"/>
    </source>
</evidence>
<dbReference type="AlphaFoldDB" id="A0A3M7QDF6"/>
<organism evidence="2 3">
    <name type="scientific">Brachionus plicatilis</name>
    <name type="common">Marine rotifer</name>
    <name type="synonym">Brachionus muelleri</name>
    <dbReference type="NCBI Taxonomy" id="10195"/>
    <lineage>
        <taxon>Eukaryota</taxon>
        <taxon>Metazoa</taxon>
        <taxon>Spiralia</taxon>
        <taxon>Gnathifera</taxon>
        <taxon>Rotifera</taxon>
        <taxon>Eurotatoria</taxon>
        <taxon>Monogononta</taxon>
        <taxon>Pseudotrocha</taxon>
        <taxon>Ploima</taxon>
        <taxon>Brachionidae</taxon>
        <taxon>Brachionus</taxon>
    </lineage>
</organism>
<proteinExistence type="predicted"/>
<keyword evidence="3" id="KW-1185">Reference proteome</keyword>
<dbReference type="EMBL" id="REGN01006460">
    <property type="protein sequence ID" value="RNA09477.1"/>
    <property type="molecule type" value="Genomic_DNA"/>
</dbReference>
<reference evidence="2 3" key="1">
    <citation type="journal article" date="2018" name="Sci. Rep.">
        <title>Genomic signatures of local adaptation to the degree of environmental predictability in rotifers.</title>
        <authorList>
            <person name="Franch-Gras L."/>
            <person name="Hahn C."/>
            <person name="Garcia-Roger E.M."/>
            <person name="Carmona M.J."/>
            <person name="Serra M."/>
            <person name="Gomez A."/>
        </authorList>
    </citation>
    <scope>NUCLEOTIDE SEQUENCE [LARGE SCALE GENOMIC DNA]</scope>
    <source>
        <strain evidence="2">HYR1</strain>
    </source>
</reference>
<keyword evidence="1" id="KW-0472">Membrane</keyword>
<protein>
    <submittedName>
        <fullName evidence="2">Uncharacterized protein</fullName>
    </submittedName>
</protein>
<name>A0A3M7QDF6_BRAPC</name>
<keyword evidence="1" id="KW-0812">Transmembrane</keyword>